<organism evidence="2 3">
    <name type="scientific">Faecalicoccus pleomorphus</name>
    <dbReference type="NCBI Taxonomy" id="1323"/>
    <lineage>
        <taxon>Bacteria</taxon>
        <taxon>Bacillati</taxon>
        <taxon>Bacillota</taxon>
        <taxon>Erysipelotrichia</taxon>
        <taxon>Erysipelotrichales</taxon>
        <taxon>Erysipelotrichaceae</taxon>
        <taxon>Faecalicoccus</taxon>
    </lineage>
</organism>
<dbReference type="PANTHER" id="PTHR42160:SF1">
    <property type="entry name" value="URACIL-DNA GLYCOSYLASE SUPERFAMILY PROTEIN"/>
    <property type="match status" value="1"/>
</dbReference>
<dbReference type="OrthoDB" id="9789139at2"/>
<feature type="domain" description="Uracil-DNA glycosylase-like" evidence="1">
    <location>
        <begin position="27"/>
        <end position="183"/>
    </location>
</feature>
<dbReference type="Pfam" id="PF03167">
    <property type="entry name" value="UDG"/>
    <property type="match status" value="1"/>
</dbReference>
<dbReference type="Proteomes" id="UP000255523">
    <property type="component" value="Unassembled WGS sequence"/>
</dbReference>
<accession>A0A380LI30</accession>
<protein>
    <submittedName>
        <fullName evidence="2">Uracil DNA glycosylase superfamily protein</fullName>
    </submittedName>
</protein>
<dbReference type="EMBL" id="UHFX01000003">
    <property type="protein sequence ID" value="SUO03564.1"/>
    <property type="molecule type" value="Genomic_DNA"/>
</dbReference>
<sequence>MRLETIIKEISEDPRNEEFTQRGILPILQVDPQAKICIIGQAPGRQVEQNGIPFHDKSGQTLMEWMGISASIFYSNQIAIVPMDFYYPGKGKTGDLPPRTWVADTYHKKLFAHMPSVELTILVGKYAMAHYLHHSMKKNLTETVRSFTEYLPLYFPIAHPSPLNFRWQQKNPWFKQDVLPVLGTKIAEILSLDEE</sequence>
<keyword evidence="3" id="KW-1185">Reference proteome</keyword>
<dbReference type="InterPro" id="IPR005122">
    <property type="entry name" value="Uracil-DNA_glycosylase-like"/>
</dbReference>
<proteinExistence type="predicted"/>
<dbReference type="SUPFAM" id="SSF52141">
    <property type="entry name" value="Uracil-DNA glycosylase-like"/>
    <property type="match status" value="1"/>
</dbReference>
<dbReference type="Gene3D" id="3.40.470.10">
    <property type="entry name" value="Uracil-DNA glycosylase-like domain"/>
    <property type="match status" value="1"/>
</dbReference>
<dbReference type="PANTHER" id="PTHR42160">
    <property type="entry name" value="URACIL-DNA GLYCOSYLASE SUPERFAMILY PROTEIN"/>
    <property type="match status" value="1"/>
</dbReference>
<dbReference type="InterPro" id="IPR036895">
    <property type="entry name" value="Uracil-DNA_glycosylase-like_sf"/>
</dbReference>
<evidence type="ECO:0000259" key="1">
    <source>
        <dbReference type="SMART" id="SM00986"/>
    </source>
</evidence>
<evidence type="ECO:0000313" key="2">
    <source>
        <dbReference type="EMBL" id="SUO03564.1"/>
    </source>
</evidence>
<evidence type="ECO:0000313" key="3">
    <source>
        <dbReference type="Proteomes" id="UP000255523"/>
    </source>
</evidence>
<gene>
    <name evidence="2" type="ORF">NCTC11087_00428</name>
</gene>
<dbReference type="SMART" id="SM00986">
    <property type="entry name" value="UDG"/>
    <property type="match status" value="1"/>
</dbReference>
<dbReference type="SMART" id="SM00987">
    <property type="entry name" value="UreE_C"/>
    <property type="match status" value="1"/>
</dbReference>
<dbReference type="RefSeq" id="WP_022788941.1">
    <property type="nucleotide sequence ID" value="NZ_UHFX01000003.1"/>
</dbReference>
<reference evidence="2 3" key="1">
    <citation type="submission" date="2018-06" db="EMBL/GenBank/DDBJ databases">
        <authorList>
            <consortium name="Pathogen Informatics"/>
            <person name="Doyle S."/>
        </authorList>
    </citation>
    <scope>NUCLEOTIDE SEQUENCE [LARGE SCALE GENOMIC DNA]</scope>
    <source>
        <strain evidence="2 3">NCTC11087</strain>
    </source>
</reference>
<name>A0A380LI30_9FIRM</name>
<dbReference type="AlphaFoldDB" id="A0A380LI30"/>
<dbReference type="InterPro" id="IPR047124">
    <property type="entry name" value="HI_0220.2"/>
</dbReference>
<dbReference type="GeneID" id="77461416"/>
<dbReference type="CDD" id="cd10033">
    <property type="entry name" value="UDG_like"/>
    <property type="match status" value="1"/>
</dbReference>